<dbReference type="KEGG" id="yti:FNA67_06505"/>
<evidence type="ECO:0000313" key="1">
    <source>
        <dbReference type="EMBL" id="QEE19844.1"/>
    </source>
</evidence>
<proteinExistence type="predicted"/>
<dbReference type="RefSeq" id="WP_147655455.1">
    <property type="nucleotide sequence ID" value="NZ_BMFM01000001.1"/>
</dbReference>
<dbReference type="OrthoDB" id="8420553at2"/>
<reference evidence="1 2" key="1">
    <citation type="journal article" date="2015" name="Int. J. Syst. Evol. Microbiol.">
        <title>Youhaiella tibetensis gen. nov., sp. nov., isolated from subsurface sediment.</title>
        <authorList>
            <person name="Wang Y.X."/>
            <person name="Huang F.Q."/>
            <person name="Nogi Y."/>
            <person name="Pang S.J."/>
            <person name="Wang P.K."/>
            <person name="Lv J."/>
        </authorList>
    </citation>
    <scope>NUCLEOTIDE SEQUENCE [LARGE SCALE GENOMIC DNA]</scope>
    <source>
        <strain evidence="2">fig4</strain>
    </source>
</reference>
<name>A0A5B9DKV8_9HYPH</name>
<keyword evidence="2" id="KW-1185">Reference proteome</keyword>
<dbReference type="EMBL" id="CP041690">
    <property type="protein sequence ID" value="QEE19844.1"/>
    <property type="molecule type" value="Genomic_DNA"/>
</dbReference>
<evidence type="ECO:0000313" key="2">
    <source>
        <dbReference type="Proteomes" id="UP000321062"/>
    </source>
</evidence>
<dbReference type="Proteomes" id="UP000321062">
    <property type="component" value="Chromosome"/>
</dbReference>
<protein>
    <submittedName>
        <fullName evidence="1">Uncharacterized protein</fullName>
    </submittedName>
</protein>
<dbReference type="AlphaFoldDB" id="A0A5B9DKV8"/>
<gene>
    <name evidence="1" type="ORF">FNA67_06505</name>
</gene>
<sequence length="139" mass="16186">MDDDMKAFWAAVQVDYEGRELTLEAVAMRHGLTVGKLAYAARQLGWARRYLKHLNLENSIKRMFRVLETHLIRLEATEVTMKTESTKEITLLANMCKTLERLIEIDNARPIQKRTGKQGKEMTELTNQLVRRIEKLKRG</sequence>
<accession>A0A5B9DKV8</accession>
<organism evidence="1 2">
    <name type="scientific">Paradevosia tibetensis</name>
    <dbReference type="NCBI Taxonomy" id="1447062"/>
    <lineage>
        <taxon>Bacteria</taxon>
        <taxon>Pseudomonadati</taxon>
        <taxon>Pseudomonadota</taxon>
        <taxon>Alphaproteobacteria</taxon>
        <taxon>Hyphomicrobiales</taxon>
        <taxon>Devosiaceae</taxon>
        <taxon>Paradevosia</taxon>
    </lineage>
</organism>